<name>A0A850QK42_9BURK</name>
<evidence type="ECO:0000313" key="3">
    <source>
        <dbReference type="Proteomes" id="UP000588051"/>
    </source>
</evidence>
<keyword evidence="1" id="KW-0472">Membrane</keyword>
<evidence type="ECO:0000313" key="2">
    <source>
        <dbReference type="EMBL" id="NVO76546.1"/>
    </source>
</evidence>
<dbReference type="Proteomes" id="UP000588051">
    <property type="component" value="Unassembled WGS sequence"/>
</dbReference>
<evidence type="ECO:0000256" key="1">
    <source>
        <dbReference type="SAM" id="Phobius"/>
    </source>
</evidence>
<proteinExistence type="predicted"/>
<protein>
    <submittedName>
        <fullName evidence="2">DUF1269 domain-containing protein</fullName>
    </submittedName>
</protein>
<keyword evidence="1" id="KW-1133">Transmembrane helix</keyword>
<dbReference type="AlphaFoldDB" id="A0A850QK42"/>
<dbReference type="EMBL" id="JABXYJ010000001">
    <property type="protein sequence ID" value="NVO76546.1"/>
    <property type="molecule type" value="Genomic_DNA"/>
</dbReference>
<gene>
    <name evidence="2" type="ORF">HV832_01695</name>
</gene>
<keyword evidence="1" id="KW-0812">Transmembrane</keyword>
<accession>A0A850QK42</accession>
<organism evidence="2 3">
    <name type="scientific">Undibacterium oligocarboniphilum</name>
    <dbReference type="NCBI Taxonomy" id="666702"/>
    <lineage>
        <taxon>Bacteria</taxon>
        <taxon>Pseudomonadati</taxon>
        <taxon>Pseudomonadota</taxon>
        <taxon>Betaproteobacteria</taxon>
        <taxon>Burkholderiales</taxon>
        <taxon>Oxalobacteraceae</taxon>
        <taxon>Undibacterium</taxon>
    </lineage>
</organism>
<comment type="caution">
    <text evidence="2">The sequence shown here is derived from an EMBL/GenBank/DDBJ whole genome shotgun (WGS) entry which is preliminary data.</text>
</comment>
<feature type="transmembrane region" description="Helical" evidence="1">
    <location>
        <begin position="55"/>
        <end position="75"/>
    </location>
</feature>
<keyword evidence="3" id="KW-1185">Reference proteome</keyword>
<feature type="transmembrane region" description="Helical" evidence="1">
    <location>
        <begin position="81"/>
        <end position="102"/>
    </location>
</feature>
<reference evidence="2 3" key="1">
    <citation type="submission" date="2020-06" db="EMBL/GenBank/DDBJ databases">
        <authorList>
            <person name="Qiu C."/>
            <person name="Liu Z."/>
        </authorList>
    </citation>
    <scope>NUCLEOTIDE SEQUENCE [LARGE SCALE GENOMIC DNA]</scope>
    <source>
        <strain evidence="2 3">EM 1</strain>
    </source>
</reference>
<sequence length="162" mass="17449">MLPDIPQARATLDELLLARIEERHIHFIAKDNLLLPDMPGANLFQRTDLLHGLELGALIGAVSGVLAGSLLLIFPPENPELKMMALLGSGLGGALLGSWLSGRAAKSIPSSRLEAYFPEIDAGKVLLIVDVPLHKVLSVKQMLCEKHPDLRFAGLSVSYALN</sequence>